<evidence type="ECO:0000313" key="1">
    <source>
        <dbReference type="EMBL" id="QDT08013.1"/>
    </source>
</evidence>
<name>A0A517NLR8_9BACT</name>
<protein>
    <submittedName>
        <fullName evidence="1">Uncharacterized protein</fullName>
    </submittedName>
</protein>
<accession>A0A517NLR8</accession>
<dbReference type="KEGG" id="rlc:K227x_64430"/>
<keyword evidence="2" id="KW-1185">Reference proteome</keyword>
<reference evidence="1 2" key="1">
    <citation type="submission" date="2019-02" db="EMBL/GenBank/DDBJ databases">
        <title>Deep-cultivation of Planctomycetes and their phenomic and genomic characterization uncovers novel biology.</title>
        <authorList>
            <person name="Wiegand S."/>
            <person name="Jogler M."/>
            <person name="Boedeker C."/>
            <person name="Pinto D."/>
            <person name="Vollmers J."/>
            <person name="Rivas-Marin E."/>
            <person name="Kohn T."/>
            <person name="Peeters S.H."/>
            <person name="Heuer A."/>
            <person name="Rast P."/>
            <person name="Oberbeckmann S."/>
            <person name="Bunk B."/>
            <person name="Jeske O."/>
            <person name="Meyerdierks A."/>
            <person name="Storesund J.E."/>
            <person name="Kallscheuer N."/>
            <person name="Luecker S."/>
            <person name="Lage O.M."/>
            <person name="Pohl T."/>
            <person name="Merkel B.J."/>
            <person name="Hornburger P."/>
            <person name="Mueller R.-W."/>
            <person name="Bruemmer F."/>
            <person name="Labrenz M."/>
            <person name="Spormann A.M."/>
            <person name="Op den Camp H."/>
            <person name="Overmann J."/>
            <person name="Amann R."/>
            <person name="Jetten M.S.M."/>
            <person name="Mascher T."/>
            <person name="Medema M.H."/>
            <person name="Devos D.P."/>
            <person name="Kaster A.-K."/>
            <person name="Ovreas L."/>
            <person name="Rohde M."/>
            <person name="Galperin M.Y."/>
            <person name="Jogler C."/>
        </authorList>
    </citation>
    <scope>NUCLEOTIDE SEQUENCE [LARGE SCALE GENOMIC DNA]</scope>
    <source>
        <strain evidence="1 2">K22_7</strain>
    </source>
</reference>
<sequence length="263" mass="29500">MDWFGSGRALLARVRSDASCSCCNVVAKRDSHEVKLGHFLGPDLGLPIVFGSPLKPTRSMATSNRAKAIRLIFAIALALVCGCDLVPKTARPLPMPEIEQPPANLPAQLHQRNWRGELGQGSCAHASLVSHLRWLNLFDMGERWRATYGDGEWESRIRQRLDAAGLDYSYTLKADPRFLDWASDTRRGAILWWKPGHCCTFMGWVEGADGRQYAAILDNNRPGYWEFTERQQFVRLWAGYGGFALSVHGDPASSMPYKSYEII</sequence>
<gene>
    <name evidence="1" type="ORF">K227x_64430</name>
</gene>
<proteinExistence type="predicted"/>
<organism evidence="1 2">
    <name type="scientific">Rubripirellula lacrimiformis</name>
    <dbReference type="NCBI Taxonomy" id="1930273"/>
    <lineage>
        <taxon>Bacteria</taxon>
        <taxon>Pseudomonadati</taxon>
        <taxon>Planctomycetota</taxon>
        <taxon>Planctomycetia</taxon>
        <taxon>Pirellulales</taxon>
        <taxon>Pirellulaceae</taxon>
        <taxon>Rubripirellula</taxon>
    </lineage>
</organism>
<dbReference type="EMBL" id="CP036525">
    <property type="protein sequence ID" value="QDT08013.1"/>
    <property type="molecule type" value="Genomic_DNA"/>
</dbReference>
<dbReference type="Proteomes" id="UP000318538">
    <property type="component" value="Chromosome"/>
</dbReference>
<evidence type="ECO:0000313" key="2">
    <source>
        <dbReference type="Proteomes" id="UP000318538"/>
    </source>
</evidence>
<dbReference type="AlphaFoldDB" id="A0A517NLR8"/>